<comment type="caution">
    <text evidence="1">The sequence shown here is derived from an EMBL/GenBank/DDBJ whole genome shotgun (WGS) entry which is preliminary data.</text>
</comment>
<keyword evidence="2" id="KW-1185">Reference proteome</keyword>
<accession>A0ABR9VRS2</accession>
<evidence type="ECO:0000313" key="2">
    <source>
        <dbReference type="Proteomes" id="UP000658720"/>
    </source>
</evidence>
<name>A0ABR9VRS2_9SYNC</name>
<protein>
    <submittedName>
        <fullName evidence="1">Uncharacterized protein</fullName>
    </submittedName>
</protein>
<evidence type="ECO:0000313" key="1">
    <source>
        <dbReference type="EMBL" id="MBE9253178.1"/>
    </source>
</evidence>
<organism evidence="1 2">
    <name type="scientific">Synechocystis salina LEGE 00031</name>
    <dbReference type="NCBI Taxonomy" id="1828736"/>
    <lineage>
        <taxon>Bacteria</taxon>
        <taxon>Bacillati</taxon>
        <taxon>Cyanobacteriota</taxon>
        <taxon>Cyanophyceae</taxon>
        <taxon>Synechococcales</taxon>
        <taxon>Merismopediaceae</taxon>
        <taxon>Synechocystis</taxon>
    </lineage>
</organism>
<dbReference type="Gene3D" id="2.40.160.20">
    <property type="match status" value="1"/>
</dbReference>
<proteinExistence type="predicted"/>
<reference evidence="1 2" key="1">
    <citation type="submission" date="2020-10" db="EMBL/GenBank/DDBJ databases">
        <authorList>
            <person name="Castelo-Branco R."/>
            <person name="Eusebio N."/>
            <person name="Adriana R."/>
            <person name="Vieira A."/>
            <person name="Brugerolle De Fraissinette N."/>
            <person name="Rezende De Castro R."/>
            <person name="Schneider M.P."/>
            <person name="Vasconcelos V."/>
            <person name="Leao P.N."/>
        </authorList>
    </citation>
    <scope>NUCLEOTIDE SEQUENCE [LARGE SCALE GENOMIC DNA]</scope>
    <source>
        <strain evidence="1 2">LEGE 00031</strain>
    </source>
</reference>
<dbReference type="EMBL" id="JADEVV010000009">
    <property type="protein sequence ID" value="MBE9253178.1"/>
    <property type="molecule type" value="Genomic_DNA"/>
</dbReference>
<sequence>MIKHTFFSLIFLLLQPDLAYGQDKILADVFFVNSSVKKIDNLSIDSTVEHLQSSRKNLTDIDNLQYTESIVELETSFEKVEIKSPSLESLTKFILVNESTIGPSVVVPSPRANLDLSSPTYQQIPFLKGEENVNSPNIDTSSPVNVWHLTDKYLTLSPISWHVDYTEPDVNNFPFGIGAAYDFEIINPSYGFLNIFVENSVVSVEFNVFRDSDFGYPSAYAGLSLRRNIFASPIQIGSAMGLLYTTQLQELSGSPVLPFMLPFVQTDFDSPINLRIVYIPSFADYNSQQFFFTLLIKIN</sequence>
<dbReference type="Proteomes" id="UP000658720">
    <property type="component" value="Unassembled WGS sequence"/>
</dbReference>
<gene>
    <name evidence="1" type="ORF">IQ217_04735</name>
</gene>